<accession>A0A226DEF0</accession>
<feature type="region of interest" description="Disordered" evidence="1">
    <location>
        <begin position="269"/>
        <end position="306"/>
    </location>
</feature>
<dbReference type="AlphaFoldDB" id="A0A226DEF0"/>
<organism evidence="2 3">
    <name type="scientific">Folsomia candida</name>
    <name type="common">Springtail</name>
    <dbReference type="NCBI Taxonomy" id="158441"/>
    <lineage>
        <taxon>Eukaryota</taxon>
        <taxon>Metazoa</taxon>
        <taxon>Ecdysozoa</taxon>
        <taxon>Arthropoda</taxon>
        <taxon>Hexapoda</taxon>
        <taxon>Collembola</taxon>
        <taxon>Entomobryomorpha</taxon>
        <taxon>Isotomoidea</taxon>
        <taxon>Isotomidae</taxon>
        <taxon>Proisotominae</taxon>
        <taxon>Folsomia</taxon>
    </lineage>
</organism>
<evidence type="ECO:0000313" key="3">
    <source>
        <dbReference type="Proteomes" id="UP000198287"/>
    </source>
</evidence>
<feature type="compositionally biased region" description="Low complexity" evidence="1">
    <location>
        <begin position="286"/>
        <end position="299"/>
    </location>
</feature>
<keyword evidence="3" id="KW-1185">Reference proteome</keyword>
<evidence type="ECO:0000313" key="2">
    <source>
        <dbReference type="EMBL" id="OXA43500.1"/>
    </source>
</evidence>
<protein>
    <submittedName>
        <fullName evidence="2">Uncharacterized protein</fullName>
    </submittedName>
</protein>
<dbReference type="EMBL" id="LNIX01000022">
    <property type="protein sequence ID" value="OXA43500.1"/>
    <property type="molecule type" value="Genomic_DNA"/>
</dbReference>
<dbReference type="Proteomes" id="UP000198287">
    <property type="component" value="Unassembled WGS sequence"/>
</dbReference>
<comment type="caution">
    <text evidence="2">The sequence shown here is derived from an EMBL/GenBank/DDBJ whole genome shotgun (WGS) entry which is preliminary data.</text>
</comment>
<name>A0A226DEF0_FOLCA</name>
<feature type="region of interest" description="Disordered" evidence="1">
    <location>
        <begin position="1"/>
        <end position="54"/>
    </location>
</feature>
<gene>
    <name evidence="2" type="ORF">Fcan01_21807</name>
</gene>
<proteinExistence type="predicted"/>
<reference evidence="2 3" key="1">
    <citation type="submission" date="2015-12" db="EMBL/GenBank/DDBJ databases">
        <title>The genome of Folsomia candida.</title>
        <authorList>
            <person name="Faddeeva A."/>
            <person name="Derks M.F."/>
            <person name="Anvar Y."/>
            <person name="Smit S."/>
            <person name="Van Straalen N."/>
            <person name="Roelofs D."/>
        </authorList>
    </citation>
    <scope>NUCLEOTIDE SEQUENCE [LARGE SCALE GENOMIC DNA]</scope>
    <source>
        <strain evidence="2 3">VU population</strain>
        <tissue evidence="2">Whole body</tissue>
    </source>
</reference>
<sequence length="567" mass="62704">MGKNLSKNGDLAENHVHDPSMSVEPSDDESISRPSTCSFRADSKSMGDDDAGKDDFLVDEQVEDVTVTKPGLVSSSPEVIDLVDGEEKVIGDENLTFPNLGVIPSFVLVNSRRSSSSTFNKTIAKAASRTDNDHDAQDFSTERYLGDCHKSNSSMTQLDVIFPGRSNQGDGKKAHAISEEVSEEEGDASGYPIPRLNFRNCEDPLFRNEGQGHRSTNGDGDTLIKPGNSGEKFIIGQNCRGDDGILNEMKKTHSFIIPQIELTVATATVPTKPPIPSTKPVDNDATSSYSSYSTSSSSSPNPVDPKKKLVVRGLKKFVSTRGGHTHPPSWVRDFPIKSKYHVDNYLCGEEGDATTTIKPEVKQNFHPGRRSGRCTTCGIFSVDTCRCCRKCQYDCACPTPPKKLPDVMAQAFGGGWIQAQKVIAEMADGGRQVCCPRQPEVSGEDEELTRREKRAPIGRTTYPPHLQSQVDVLNPTREVKMMMSPQPQAAEIMMQRPPSYNNYPPPPCYPPPQMPGYYPPPPMYQPFPQPFYYPPPPPPPQMYPYYNPTPPNYYNPYPPEPPHGYYR</sequence>
<feature type="region of interest" description="Disordered" evidence="1">
    <location>
        <begin position="207"/>
        <end position="226"/>
    </location>
</feature>
<evidence type="ECO:0000256" key="1">
    <source>
        <dbReference type="SAM" id="MobiDB-lite"/>
    </source>
</evidence>